<dbReference type="RefSeq" id="WP_057769535.1">
    <property type="nucleotide sequence ID" value="NZ_JQAT01000008.1"/>
</dbReference>
<accession>A0A0R2FR20</accession>
<protein>
    <submittedName>
        <fullName evidence="1">Uncharacterized protein</fullName>
    </submittedName>
</protein>
<dbReference type="Proteomes" id="UP000051751">
    <property type="component" value="Unassembled WGS sequence"/>
</dbReference>
<sequence>MSDLYGTSYFQSVRDAYQPYGNVYALGTFLNTNPRAMEADEFQLVPTKSTVTMFDLLRQKIGAPTFEDEFQTNSAKYRSRNKWIKAYLENQFHKNMAIGAEGTEFLDGIGNQAVEHTLRLVKVVDQEYNVSYFLLTGLAVLESTVDELINAKKMAQTDDPFIMQDNKLALNGQGIVAFIRALAADYFADHIQDDELQQLYQYQNVGGNFMTQGMIKEAPDAKETGRIGYLLTTTHQWQA</sequence>
<dbReference type="PATRIC" id="fig|81857.3.peg.2171"/>
<dbReference type="EMBL" id="JQAZ01000004">
    <property type="protein sequence ID" value="KRN31335.1"/>
    <property type="molecule type" value="Genomic_DNA"/>
</dbReference>
<evidence type="ECO:0000313" key="3">
    <source>
        <dbReference type="Proteomes" id="UP000051645"/>
    </source>
</evidence>
<dbReference type="STRING" id="81857.IV38_GL002121"/>
<gene>
    <name evidence="1" type="ORF">IV38_GL002121</name>
    <name evidence="2" type="ORF">IV40_GL001329</name>
</gene>
<keyword evidence="3" id="KW-1185">Reference proteome</keyword>
<dbReference type="AlphaFoldDB" id="A0A0R2FR20"/>
<organism evidence="1 4">
    <name type="scientific">Lactobacillus selangorensis</name>
    <dbReference type="NCBI Taxonomy" id="81857"/>
    <lineage>
        <taxon>Bacteria</taxon>
        <taxon>Bacillati</taxon>
        <taxon>Bacillota</taxon>
        <taxon>Bacilli</taxon>
        <taxon>Lactobacillales</taxon>
        <taxon>Lactobacillaceae</taxon>
        <taxon>Lactobacillus</taxon>
    </lineage>
</organism>
<evidence type="ECO:0000313" key="2">
    <source>
        <dbReference type="EMBL" id="KRN31335.1"/>
    </source>
</evidence>
<reference evidence="3 4" key="1">
    <citation type="journal article" date="2015" name="Genome Announc.">
        <title>Expanding the biotechnology potential of lactobacilli through comparative genomics of 213 strains and associated genera.</title>
        <authorList>
            <person name="Sun Z."/>
            <person name="Harris H.M."/>
            <person name="McCann A."/>
            <person name="Guo C."/>
            <person name="Argimon S."/>
            <person name="Zhang W."/>
            <person name="Yang X."/>
            <person name="Jeffery I.B."/>
            <person name="Cooney J.C."/>
            <person name="Kagawa T.F."/>
            <person name="Liu W."/>
            <person name="Song Y."/>
            <person name="Salvetti E."/>
            <person name="Wrobel A."/>
            <person name="Rasinkangas P."/>
            <person name="Parkhill J."/>
            <person name="Rea M.C."/>
            <person name="O'Sullivan O."/>
            <person name="Ritari J."/>
            <person name="Douillard F.P."/>
            <person name="Paul Ross R."/>
            <person name="Yang R."/>
            <person name="Briner A.E."/>
            <person name="Felis G.E."/>
            <person name="de Vos W.M."/>
            <person name="Barrangou R."/>
            <person name="Klaenhammer T.R."/>
            <person name="Caufield P.W."/>
            <person name="Cui Y."/>
            <person name="Zhang H."/>
            <person name="O'Toole P.W."/>
        </authorList>
    </citation>
    <scope>NUCLEOTIDE SEQUENCE [LARGE SCALE GENOMIC DNA]</scope>
    <source>
        <strain evidence="1 4">ATCC BAA-66</strain>
        <strain evidence="2 3">DSM 13344</strain>
    </source>
</reference>
<evidence type="ECO:0000313" key="1">
    <source>
        <dbReference type="EMBL" id="KRN27468.1"/>
    </source>
</evidence>
<dbReference type="Proteomes" id="UP000051645">
    <property type="component" value="Unassembled WGS sequence"/>
</dbReference>
<proteinExistence type="predicted"/>
<comment type="caution">
    <text evidence="1">The sequence shown here is derived from an EMBL/GenBank/DDBJ whole genome shotgun (WGS) entry which is preliminary data.</text>
</comment>
<dbReference type="OrthoDB" id="2297932at2"/>
<evidence type="ECO:0000313" key="4">
    <source>
        <dbReference type="Proteomes" id="UP000051751"/>
    </source>
</evidence>
<name>A0A0R2FR20_9LACO</name>
<dbReference type="EMBL" id="JQAT01000008">
    <property type="protein sequence ID" value="KRN27468.1"/>
    <property type="molecule type" value="Genomic_DNA"/>
</dbReference>